<accession>A0A2T2X7V7</accession>
<proteinExistence type="predicted"/>
<gene>
    <name evidence="2" type="ORF">C7B43_05810</name>
</gene>
<reference evidence="2 3" key="1">
    <citation type="journal article" date="2014" name="BMC Genomics">
        <title>Comparison of environmental and isolate Sulfobacillus genomes reveals diverse carbon, sulfur, nitrogen, and hydrogen metabolisms.</title>
        <authorList>
            <person name="Justice N.B."/>
            <person name="Norman A."/>
            <person name="Brown C.T."/>
            <person name="Singh A."/>
            <person name="Thomas B.C."/>
            <person name="Banfield J.F."/>
        </authorList>
    </citation>
    <scope>NUCLEOTIDE SEQUENCE [LARGE SCALE GENOMIC DNA]</scope>
    <source>
        <strain evidence="2">AMDSBA1</strain>
    </source>
</reference>
<name>A0A2T2X7V7_9FIRM</name>
<keyword evidence="1" id="KW-1133">Transmembrane helix</keyword>
<dbReference type="AlphaFoldDB" id="A0A2T2X7V7"/>
<keyword evidence="1" id="KW-0472">Membrane</keyword>
<sequence length="143" mass="15733">MTISTALTIIAICFAVLTLLVVGLGIVLLVVGLRVIRLEKTITHEIAALRRQLGDLIQTARDSSSRFGETLKEFKQSAYRMGLAATGLAGILESRKKRAVKPSIPPKKATVRPWWISALVLGYSLWKRRRKTKQHPPSSGVSS</sequence>
<feature type="transmembrane region" description="Helical" evidence="1">
    <location>
        <begin position="6"/>
        <end position="31"/>
    </location>
</feature>
<evidence type="ECO:0000256" key="1">
    <source>
        <dbReference type="SAM" id="Phobius"/>
    </source>
</evidence>
<protein>
    <recommendedName>
        <fullName evidence="4">DUF948 domain-containing protein</fullName>
    </recommendedName>
</protein>
<evidence type="ECO:0008006" key="4">
    <source>
        <dbReference type="Google" id="ProtNLM"/>
    </source>
</evidence>
<dbReference type="Proteomes" id="UP000242699">
    <property type="component" value="Unassembled WGS sequence"/>
</dbReference>
<organism evidence="2 3">
    <name type="scientific">Sulfobacillus benefaciens</name>
    <dbReference type="NCBI Taxonomy" id="453960"/>
    <lineage>
        <taxon>Bacteria</taxon>
        <taxon>Bacillati</taxon>
        <taxon>Bacillota</taxon>
        <taxon>Clostridia</taxon>
        <taxon>Eubacteriales</taxon>
        <taxon>Clostridiales Family XVII. Incertae Sedis</taxon>
        <taxon>Sulfobacillus</taxon>
    </lineage>
</organism>
<dbReference type="EMBL" id="PXYT01000009">
    <property type="protein sequence ID" value="PSR30593.1"/>
    <property type="molecule type" value="Genomic_DNA"/>
</dbReference>
<evidence type="ECO:0000313" key="3">
    <source>
        <dbReference type="Proteomes" id="UP000242699"/>
    </source>
</evidence>
<comment type="caution">
    <text evidence="2">The sequence shown here is derived from an EMBL/GenBank/DDBJ whole genome shotgun (WGS) entry which is preliminary data.</text>
</comment>
<keyword evidence="1" id="KW-0812">Transmembrane</keyword>
<evidence type="ECO:0000313" key="2">
    <source>
        <dbReference type="EMBL" id="PSR30593.1"/>
    </source>
</evidence>